<reference evidence="2 3" key="1">
    <citation type="submission" date="2019-01" db="EMBL/GenBank/DDBJ databases">
        <title>High-quality-draft genome sequences of five non-tuberculosis mycobacteriaceae isolated from a nosocomial environment.</title>
        <authorList>
            <person name="Tiago I."/>
            <person name="Alarico S."/>
            <person name="Pereira S.G."/>
            <person name="Coelho C."/>
            <person name="Maranha A."/>
            <person name="Empadinhas N."/>
        </authorList>
    </citation>
    <scope>NUCLEOTIDE SEQUENCE [LARGE SCALE GENOMIC DNA]</scope>
    <source>
        <strain evidence="2 3">22DIII</strain>
    </source>
</reference>
<feature type="transmembrane region" description="Helical" evidence="1">
    <location>
        <begin position="63"/>
        <end position="86"/>
    </location>
</feature>
<evidence type="ECO:0000256" key="1">
    <source>
        <dbReference type="SAM" id="Phobius"/>
    </source>
</evidence>
<organism evidence="2 3">
    <name type="scientific">Mycolicibacterium obuense</name>
    <dbReference type="NCBI Taxonomy" id="1807"/>
    <lineage>
        <taxon>Bacteria</taxon>
        <taxon>Bacillati</taxon>
        <taxon>Actinomycetota</taxon>
        <taxon>Actinomycetes</taxon>
        <taxon>Mycobacteriales</taxon>
        <taxon>Mycobacteriaceae</taxon>
        <taxon>Mycolicibacterium</taxon>
    </lineage>
</organism>
<feature type="transmembrane region" description="Helical" evidence="1">
    <location>
        <begin position="188"/>
        <end position="211"/>
    </location>
</feature>
<comment type="caution">
    <text evidence="2">The sequence shown here is derived from an EMBL/GenBank/DDBJ whole genome shotgun (WGS) entry which is preliminary data.</text>
</comment>
<feature type="transmembrane region" description="Helical" evidence="1">
    <location>
        <begin position="159"/>
        <end position="176"/>
    </location>
</feature>
<keyword evidence="1" id="KW-0472">Membrane</keyword>
<evidence type="ECO:0000313" key="2">
    <source>
        <dbReference type="EMBL" id="TDL05694.1"/>
    </source>
</evidence>
<name>A0A4R5X5E7_9MYCO</name>
<evidence type="ECO:0000313" key="3">
    <source>
        <dbReference type="Proteomes" id="UP000294952"/>
    </source>
</evidence>
<accession>A0A4R5X5E7</accession>
<proteinExistence type="predicted"/>
<gene>
    <name evidence="2" type="ORF">EUA04_19330</name>
</gene>
<keyword evidence="1" id="KW-1133">Transmembrane helix</keyword>
<sequence length="221" mass="22229">MPRWHAGGVRPPRSTTVRRAAGALALAAGIGYLTVEAIAASRIPAYSYVGNVVSDLGRPTSPLAWWMNAAFRVQGMAFVVTGAVLIATSRPTRGALTFTVFACFYGAGSVLVGLVPSGAGGTTQLLHVAGATAAIVGGNLALLTAAVIGLPRRSASARAAGYALGGMGLAAAAALISTGMPQGACERAAIYTIIAWQLVAGVGLLLSTGPADGRRARGRTR</sequence>
<keyword evidence="1" id="KW-0812">Transmembrane</keyword>
<protein>
    <submittedName>
        <fullName evidence="2">DUF998 domain-containing protein</fullName>
    </submittedName>
</protein>
<feature type="transmembrane region" description="Helical" evidence="1">
    <location>
        <begin position="125"/>
        <end position="147"/>
    </location>
</feature>
<feature type="transmembrane region" description="Helical" evidence="1">
    <location>
        <begin position="21"/>
        <end position="43"/>
    </location>
</feature>
<feature type="transmembrane region" description="Helical" evidence="1">
    <location>
        <begin position="98"/>
        <end position="119"/>
    </location>
</feature>
<dbReference type="Pfam" id="PF06197">
    <property type="entry name" value="DUF998"/>
    <property type="match status" value="1"/>
</dbReference>
<dbReference type="EMBL" id="SDLP01000006">
    <property type="protein sequence ID" value="TDL05694.1"/>
    <property type="molecule type" value="Genomic_DNA"/>
</dbReference>
<dbReference type="Proteomes" id="UP000294952">
    <property type="component" value="Unassembled WGS sequence"/>
</dbReference>
<dbReference type="InterPro" id="IPR009339">
    <property type="entry name" value="DUF998"/>
</dbReference>
<dbReference type="AlphaFoldDB" id="A0A4R5X5E7"/>